<accession>A0A9C7F0Q9</accession>
<dbReference type="EMBL" id="LC738879">
    <property type="protein sequence ID" value="BDT62958.1"/>
    <property type="molecule type" value="Genomic_DNA"/>
</dbReference>
<proteinExistence type="predicted"/>
<organism evidence="1">
    <name type="scientific">Trachysalambria curvirostris majanivirus</name>
    <dbReference type="NCBI Taxonomy" id="2984281"/>
    <lineage>
        <taxon>Viruses</taxon>
        <taxon>Viruses incertae sedis</taxon>
        <taxon>Naldaviricetes</taxon>
        <taxon>Nimaviridae</taxon>
    </lineage>
</organism>
<protein>
    <submittedName>
        <fullName evidence="1">Wsv325-like protein</fullName>
    </submittedName>
</protein>
<evidence type="ECO:0000313" key="1">
    <source>
        <dbReference type="EMBL" id="BDT62958.1"/>
    </source>
</evidence>
<sequence length="324" mass="36623">MPNKKSCQEYNQINSKTLLDYLNDNPISNKLNNDNNNVKTLEVDNIFSDPFLYFSVVNLIFFKNYIILNNKRGVKTLTSNFNIDDNNNNKVILPHPQIERTVFTIPYRSLVFNKNYGLTEKEISSYIGKPYTGDVSTTTLNCAARPPVSSVIIYGYGNNTNEKNKEILMCDCKDHIQLLNIEIIDDENITIKYIDGSTKLTFPLPGINQLISKPMTTKLESGAYHPIMGSTLINRPDNFLLDLNEPCSGLPDGDYMLTENDNNTSNLYNDTEIKTNQISQDEIYLFLNTHPNKAQKLLKKGQLNGTNIAPTKVKCTSGIISNIE</sequence>
<reference evidence="1" key="1">
    <citation type="submission" date="2022-10" db="EMBL/GenBank/DDBJ databases">
        <title>Genome sequences of endogenous nimaviruses in decapod crustaceans.</title>
        <authorList>
            <person name="Kawato S."/>
            <person name="Nozaki R."/>
            <person name="Kondo H."/>
            <person name="Hirono I."/>
        </authorList>
    </citation>
    <scope>NUCLEOTIDE SEQUENCE</scope>
    <source>
        <strain evidence="1">Ube2021</strain>
    </source>
</reference>
<name>A0A9C7F0Q9_9VIRU</name>